<dbReference type="EMBL" id="EU586565">
    <property type="protein sequence ID" value="ACC60997.1"/>
    <property type="molecule type" value="mRNA"/>
</dbReference>
<evidence type="ECO:0000313" key="2">
    <source>
        <dbReference type="EMBL" id="ACC60997.1"/>
    </source>
</evidence>
<protein>
    <submittedName>
        <fullName evidence="2">C-C motif chemokine receptor 7</fullName>
    </submittedName>
</protein>
<feature type="region of interest" description="Disordered" evidence="1">
    <location>
        <begin position="133"/>
        <end position="179"/>
    </location>
</feature>
<proteinExistence type="evidence at transcript level"/>
<dbReference type="AlphaFoldDB" id="B2LVC0"/>
<feature type="region of interest" description="Disordered" evidence="1">
    <location>
        <begin position="1"/>
        <end position="20"/>
    </location>
</feature>
<organism evidence="2">
    <name type="scientific">Marmota monax</name>
    <name type="common">Woodchuck</name>
    <dbReference type="NCBI Taxonomy" id="9995"/>
    <lineage>
        <taxon>Eukaryota</taxon>
        <taxon>Metazoa</taxon>
        <taxon>Chordata</taxon>
        <taxon>Craniata</taxon>
        <taxon>Vertebrata</taxon>
        <taxon>Euteleostomi</taxon>
        <taxon>Mammalia</taxon>
        <taxon>Eutheria</taxon>
        <taxon>Euarchontoglires</taxon>
        <taxon>Glires</taxon>
        <taxon>Rodentia</taxon>
        <taxon>Sciuromorpha</taxon>
        <taxon>Sciuridae</taxon>
        <taxon>Xerinae</taxon>
        <taxon>Marmotini</taxon>
        <taxon>Marmota</taxon>
    </lineage>
</organism>
<feature type="non-terminal residue" evidence="2">
    <location>
        <position position="1"/>
    </location>
</feature>
<accession>B2LVC0</accession>
<evidence type="ECO:0000256" key="1">
    <source>
        <dbReference type="SAM" id="MobiDB-lite"/>
    </source>
</evidence>
<feature type="compositionally biased region" description="Low complexity" evidence="1">
    <location>
        <begin position="143"/>
        <end position="152"/>
    </location>
</feature>
<name>B2LVC0_MARMO</name>
<sequence>QEAQDHDRYLPAQLGHGRHPLPPDSSLLGLQCSQVLDLRYRLLQVHLWYLQNKLLQRYAAAALYQHRPLCSHRPGCVCPPPPRPRASHQQAVLCGHLDAGHVAFRPRAALQRHPEEQQRASLAMLSHHRACGGFDHHPGGPDGDWLPGAPAGHELLLPRHHPHPAPGAQLRAQQGHQGD</sequence>
<feature type="non-terminal residue" evidence="2">
    <location>
        <position position="179"/>
    </location>
</feature>
<keyword evidence="2" id="KW-0675">Receptor</keyword>
<reference evidence="2" key="1">
    <citation type="submission" date="2008-03" db="EMBL/GenBank/DDBJ databases">
        <title>Poly(I:C) and LPS Induced Antiviral Response Inhibit Woodchuck Hepatitis Virus Replication in Primary Hepatocytes.</title>
        <authorList>
            <person name="Zhang X."/>
            <person name="Meng Z."/>
            <person name="Qiu S."/>
            <person name="Xu Y."/>
            <person name="Schlaak J."/>
            <person name="Roggendorf M."/>
            <person name="Lu M."/>
        </authorList>
    </citation>
    <scope>NUCLEOTIDE SEQUENCE</scope>
</reference>